<comment type="caution">
    <text evidence="16">The sequence shown here is derived from an EMBL/GenBank/DDBJ whole genome shotgun (WGS) entry which is preliminary data.</text>
</comment>
<dbReference type="PROSITE" id="PS00138">
    <property type="entry name" value="SUBTILASE_SER"/>
    <property type="match status" value="1"/>
</dbReference>
<evidence type="ECO:0000256" key="9">
    <source>
        <dbReference type="ARBA" id="ARBA00023136"/>
    </source>
</evidence>
<keyword evidence="9 13" id="KW-0472">Membrane</keyword>
<comment type="similarity">
    <text evidence="2 10 11">Belongs to the peptidase S8 family.</text>
</comment>
<evidence type="ECO:0000256" key="4">
    <source>
        <dbReference type="ARBA" id="ARBA00022670"/>
    </source>
</evidence>
<keyword evidence="17" id="KW-1185">Reference proteome</keyword>
<evidence type="ECO:0000313" key="16">
    <source>
        <dbReference type="EMBL" id="MBE9375011.1"/>
    </source>
</evidence>
<dbReference type="NCBIfam" id="TIGR03921">
    <property type="entry name" value="T7SS_mycosin"/>
    <property type="match status" value="1"/>
</dbReference>
<feature type="region of interest" description="Disordered" evidence="12">
    <location>
        <begin position="30"/>
        <end position="72"/>
    </location>
</feature>
<keyword evidence="3" id="KW-1003">Cell membrane</keyword>
<dbReference type="InterPro" id="IPR022398">
    <property type="entry name" value="Peptidase_S8_His-AS"/>
</dbReference>
<evidence type="ECO:0000256" key="6">
    <source>
        <dbReference type="ARBA" id="ARBA00022801"/>
    </source>
</evidence>
<dbReference type="PROSITE" id="PS00136">
    <property type="entry name" value="SUBTILASE_ASP"/>
    <property type="match status" value="1"/>
</dbReference>
<organism evidence="16 17">
    <name type="scientific">Saccharopolyspora montiporae</name>
    <dbReference type="NCBI Taxonomy" id="2781240"/>
    <lineage>
        <taxon>Bacteria</taxon>
        <taxon>Bacillati</taxon>
        <taxon>Actinomycetota</taxon>
        <taxon>Actinomycetes</taxon>
        <taxon>Pseudonocardiales</taxon>
        <taxon>Pseudonocardiaceae</taxon>
        <taxon>Saccharopolyspora</taxon>
    </lineage>
</organism>
<feature type="transmembrane region" description="Helical" evidence="13">
    <location>
        <begin position="424"/>
        <end position="448"/>
    </location>
</feature>
<dbReference type="InterPro" id="IPR000209">
    <property type="entry name" value="Peptidase_S8/S53_dom"/>
</dbReference>
<evidence type="ECO:0000256" key="1">
    <source>
        <dbReference type="ARBA" id="ARBA00004162"/>
    </source>
</evidence>
<feature type="active site" description="Charge relay system" evidence="10">
    <location>
        <position position="103"/>
    </location>
</feature>
<name>A0A929BBK8_9PSEU</name>
<dbReference type="PROSITE" id="PS00137">
    <property type="entry name" value="SUBTILASE_HIS"/>
    <property type="match status" value="1"/>
</dbReference>
<keyword evidence="7 10" id="KW-0720">Serine protease</keyword>
<accession>A0A929BBK8</accession>
<dbReference type="Gene3D" id="3.40.50.200">
    <property type="entry name" value="Peptidase S8/S53 domain"/>
    <property type="match status" value="1"/>
</dbReference>
<keyword evidence="6 10" id="KW-0378">Hydrolase</keyword>
<evidence type="ECO:0000256" key="13">
    <source>
        <dbReference type="SAM" id="Phobius"/>
    </source>
</evidence>
<keyword evidence="8 13" id="KW-1133">Transmembrane helix</keyword>
<sequence>MGFTFRRGTRALALSAAAGTLLLVGPALPATAQTSDEPPPLNPAERTGDGPLGPIPYPQQQGCMRGSPGGSVEEKSWAQRVLGFERAHEQGLTGSGTKVAVIDTGVNEHPLLPRVQDGSSSVPKGGALEDCDGHGTIVAGIIGAQQDSTSGNIGIAPDTEILSIRQSSSLFVDEETNQPIGNTQTMAQSINRAVTMGADVVNISQSSCQEIARASNPADSGNQQLHNAVRDAHEQGVVVVAAAGNTEDACQQNAAGSPSTAVLPAWFDDYVLTVAATNEKGAPSEFSVAGPWVDVAAPGENLTTVDPGSGGTGLATQIATGEQGEMSPIQGTSFAAPYVSGLAALIKQKAERDGAPLDAEQIMERIKKTSLPPGGINGENNVVGAGMIDPEAALGDVVPAEHGVAEAPPQPKPLRADVIPQPDYPALIVAIGGTGAGIAAIVFIAFLVNAMRNIRRRAAGGGSDS</sequence>
<dbReference type="InterPro" id="IPR036852">
    <property type="entry name" value="Peptidase_S8/S53_dom_sf"/>
</dbReference>
<evidence type="ECO:0000256" key="8">
    <source>
        <dbReference type="ARBA" id="ARBA00022989"/>
    </source>
</evidence>
<dbReference type="InterPro" id="IPR050131">
    <property type="entry name" value="Peptidase_S8_subtilisin-like"/>
</dbReference>
<keyword evidence="5 13" id="KW-0812">Transmembrane</keyword>
<feature type="signal peptide" evidence="14">
    <location>
        <begin position="1"/>
        <end position="32"/>
    </location>
</feature>
<feature type="domain" description="Peptidase S8/S53" evidence="15">
    <location>
        <begin position="94"/>
        <end position="386"/>
    </location>
</feature>
<reference evidence="16" key="1">
    <citation type="submission" date="2020-10" db="EMBL/GenBank/DDBJ databases">
        <title>Diversity and distribution of actinomycetes associated with coral in the coast of Hainan.</title>
        <authorList>
            <person name="Li F."/>
        </authorList>
    </citation>
    <scope>NUCLEOTIDE SEQUENCE</scope>
    <source>
        <strain evidence="16">HNM0983</strain>
    </source>
</reference>
<evidence type="ECO:0000256" key="7">
    <source>
        <dbReference type="ARBA" id="ARBA00022825"/>
    </source>
</evidence>
<dbReference type="InterPro" id="IPR015500">
    <property type="entry name" value="Peptidase_S8_subtilisin-rel"/>
</dbReference>
<dbReference type="GO" id="GO:0005886">
    <property type="term" value="C:plasma membrane"/>
    <property type="evidence" value="ECO:0007669"/>
    <property type="project" value="UniProtKB-SubCell"/>
</dbReference>
<evidence type="ECO:0000256" key="11">
    <source>
        <dbReference type="RuleBase" id="RU003355"/>
    </source>
</evidence>
<evidence type="ECO:0000256" key="5">
    <source>
        <dbReference type="ARBA" id="ARBA00022692"/>
    </source>
</evidence>
<dbReference type="InterPro" id="IPR023834">
    <property type="entry name" value="T7SS_pept_S8A_mycosin"/>
</dbReference>
<dbReference type="Pfam" id="PF00082">
    <property type="entry name" value="Peptidase_S8"/>
    <property type="match status" value="1"/>
</dbReference>
<dbReference type="InterPro" id="IPR023828">
    <property type="entry name" value="Peptidase_S8_Ser-AS"/>
</dbReference>
<dbReference type="PRINTS" id="PR00723">
    <property type="entry name" value="SUBTILISIN"/>
</dbReference>
<proteinExistence type="inferred from homology"/>
<evidence type="ECO:0000256" key="14">
    <source>
        <dbReference type="SAM" id="SignalP"/>
    </source>
</evidence>
<dbReference type="GO" id="GO:0006508">
    <property type="term" value="P:proteolysis"/>
    <property type="evidence" value="ECO:0007669"/>
    <property type="project" value="UniProtKB-KW"/>
</dbReference>
<evidence type="ECO:0000256" key="10">
    <source>
        <dbReference type="PROSITE-ProRule" id="PRU01240"/>
    </source>
</evidence>
<dbReference type="SUPFAM" id="SSF52743">
    <property type="entry name" value="Subtilisin-like"/>
    <property type="match status" value="1"/>
</dbReference>
<dbReference type="PANTHER" id="PTHR43806:SF11">
    <property type="entry name" value="CEREVISIN-RELATED"/>
    <property type="match status" value="1"/>
</dbReference>
<dbReference type="PANTHER" id="PTHR43806">
    <property type="entry name" value="PEPTIDASE S8"/>
    <property type="match status" value="1"/>
</dbReference>
<evidence type="ECO:0000313" key="17">
    <source>
        <dbReference type="Proteomes" id="UP000598360"/>
    </source>
</evidence>
<dbReference type="EMBL" id="JADEYC010000018">
    <property type="protein sequence ID" value="MBE9375011.1"/>
    <property type="molecule type" value="Genomic_DNA"/>
</dbReference>
<gene>
    <name evidence="16" type="primary">mycP</name>
    <name evidence="16" type="ORF">IQ251_11220</name>
</gene>
<feature type="active site" description="Charge relay system" evidence="10">
    <location>
        <position position="134"/>
    </location>
</feature>
<keyword evidence="14" id="KW-0732">Signal</keyword>
<evidence type="ECO:0000256" key="3">
    <source>
        <dbReference type="ARBA" id="ARBA00022475"/>
    </source>
</evidence>
<dbReference type="Proteomes" id="UP000598360">
    <property type="component" value="Unassembled WGS sequence"/>
</dbReference>
<dbReference type="PROSITE" id="PS51892">
    <property type="entry name" value="SUBTILASE"/>
    <property type="match status" value="1"/>
</dbReference>
<dbReference type="GO" id="GO:0004252">
    <property type="term" value="F:serine-type endopeptidase activity"/>
    <property type="evidence" value="ECO:0007669"/>
    <property type="project" value="UniProtKB-UniRule"/>
</dbReference>
<protein>
    <submittedName>
        <fullName evidence="16">Type VII secretion-associated serine protease mycosin</fullName>
    </submittedName>
</protein>
<feature type="active site" description="Charge relay system" evidence="10">
    <location>
        <position position="333"/>
    </location>
</feature>
<evidence type="ECO:0000259" key="15">
    <source>
        <dbReference type="Pfam" id="PF00082"/>
    </source>
</evidence>
<evidence type="ECO:0000256" key="2">
    <source>
        <dbReference type="ARBA" id="ARBA00011073"/>
    </source>
</evidence>
<dbReference type="AlphaFoldDB" id="A0A929BBK8"/>
<feature type="chain" id="PRO_5037625734" evidence="14">
    <location>
        <begin position="33"/>
        <end position="465"/>
    </location>
</feature>
<dbReference type="InterPro" id="IPR023827">
    <property type="entry name" value="Peptidase_S8_Asp-AS"/>
</dbReference>
<keyword evidence="4 10" id="KW-0645">Protease</keyword>
<dbReference type="RefSeq" id="WP_193928457.1">
    <property type="nucleotide sequence ID" value="NZ_JADEYC010000018.1"/>
</dbReference>
<evidence type="ECO:0000256" key="12">
    <source>
        <dbReference type="SAM" id="MobiDB-lite"/>
    </source>
</evidence>
<comment type="subcellular location">
    <subcellularLocation>
        <location evidence="1">Cell membrane</location>
        <topology evidence="1">Single-pass membrane protein</topology>
    </subcellularLocation>
</comment>